<dbReference type="Gene3D" id="2.70.98.70">
    <property type="match status" value="1"/>
</dbReference>
<evidence type="ECO:0000256" key="2">
    <source>
        <dbReference type="ARBA" id="ARBA00022729"/>
    </source>
</evidence>
<evidence type="ECO:0000313" key="7">
    <source>
        <dbReference type="EMBL" id="GMA41060.1"/>
    </source>
</evidence>
<evidence type="ECO:0000313" key="8">
    <source>
        <dbReference type="Proteomes" id="UP001157126"/>
    </source>
</evidence>
<dbReference type="InterPro" id="IPR012480">
    <property type="entry name" value="Hepar_II_III_C"/>
</dbReference>
<organism evidence="7 8">
    <name type="scientific">Mobilicoccus caccae</name>
    <dbReference type="NCBI Taxonomy" id="1859295"/>
    <lineage>
        <taxon>Bacteria</taxon>
        <taxon>Bacillati</taxon>
        <taxon>Actinomycetota</taxon>
        <taxon>Actinomycetes</taxon>
        <taxon>Micrococcales</taxon>
        <taxon>Dermatophilaceae</taxon>
        <taxon>Mobilicoccus</taxon>
    </lineage>
</organism>
<dbReference type="Pfam" id="PF07940">
    <property type="entry name" value="Hepar_II_III_C"/>
    <property type="match status" value="1"/>
</dbReference>
<feature type="chain" id="PRO_5045436531" description="Heparinase II/III-like C-terminal domain-containing protein" evidence="5">
    <location>
        <begin position="19"/>
        <end position="452"/>
    </location>
</feature>
<proteinExistence type="predicted"/>
<dbReference type="PANTHER" id="PTHR39210">
    <property type="entry name" value="HEPARIN-SULFATE LYASE"/>
    <property type="match status" value="1"/>
</dbReference>
<dbReference type="InterPro" id="IPR008929">
    <property type="entry name" value="Chondroitin_lyas"/>
</dbReference>
<keyword evidence="2 5" id="KW-0732">Signal</keyword>
<keyword evidence="4" id="KW-0456">Lyase</keyword>
<keyword evidence="8" id="KW-1185">Reference proteome</keyword>
<comment type="caution">
    <text evidence="7">The sequence shown here is derived from an EMBL/GenBank/DDBJ whole genome shotgun (WGS) entry which is preliminary data.</text>
</comment>
<dbReference type="Proteomes" id="UP001157126">
    <property type="component" value="Unassembled WGS sequence"/>
</dbReference>
<evidence type="ECO:0000256" key="1">
    <source>
        <dbReference type="ARBA" id="ARBA00004418"/>
    </source>
</evidence>
<evidence type="ECO:0000256" key="5">
    <source>
        <dbReference type="SAM" id="SignalP"/>
    </source>
</evidence>
<accession>A0ABQ6IT08</accession>
<evidence type="ECO:0000256" key="3">
    <source>
        <dbReference type="ARBA" id="ARBA00022764"/>
    </source>
</evidence>
<feature type="signal peptide" evidence="5">
    <location>
        <begin position="1"/>
        <end position="18"/>
    </location>
</feature>
<dbReference type="PANTHER" id="PTHR39210:SF1">
    <property type="entry name" value="HEPARIN-SULFATE LYASE"/>
    <property type="match status" value="1"/>
</dbReference>
<dbReference type="EMBL" id="BSUO01000001">
    <property type="protein sequence ID" value="GMA41060.1"/>
    <property type="molecule type" value="Genomic_DNA"/>
</dbReference>
<feature type="domain" description="Heparinase II/III-like C-terminal" evidence="6">
    <location>
        <begin position="354"/>
        <end position="429"/>
    </location>
</feature>
<name>A0ABQ6IT08_9MICO</name>
<sequence length="452" mass="49846">MRTRHAALAVVTAGAILAAPLAAGLQPAAAVGTDSDPFPCAGFGMQDRANPISDLDRDLYTWGPYKRTKVGNGRHDINWKLDPHKQDSWKTLFHGLKWTGAYVYRSTEGPTRLRDPKAIDGAVAIAQDWVKDNRYPWPTGPGAGNATHDRADFLICLRMGLTQIGKPVPSWLNTTLVQHAEWLKKNTWADHNVGTDQTLAILGIGCTVGRRDLRDYAANKLAKDITRVIDSQGANNEQAVGYARWNHDLWGEVETAMTRCGINTPASRTIKARRAALQTFLEYALKPDGTYHQLGDTQLERPSASTMTEAQRWVVTDGKQGVAPKERVKIYNAGYVLGRSGWGNQWRPQSHESSYALRFGPVRTGHGHSDHTAITWHTIGRPILVDTGTGSYNQDAWRAHYIGPEAHNQLVMTGMRNGSATKLVRSKLTPKADFYQFSDTPTSRRVGSAASS</sequence>
<evidence type="ECO:0000256" key="4">
    <source>
        <dbReference type="ARBA" id="ARBA00023239"/>
    </source>
</evidence>
<protein>
    <recommendedName>
        <fullName evidence="6">Heparinase II/III-like C-terminal domain-containing protein</fullName>
    </recommendedName>
</protein>
<gene>
    <name evidence="7" type="ORF">GCM10025883_31050</name>
</gene>
<keyword evidence="3" id="KW-0574">Periplasm</keyword>
<reference evidence="8" key="1">
    <citation type="journal article" date="2019" name="Int. J. Syst. Evol. Microbiol.">
        <title>The Global Catalogue of Microorganisms (GCM) 10K type strain sequencing project: providing services to taxonomists for standard genome sequencing and annotation.</title>
        <authorList>
            <consortium name="The Broad Institute Genomics Platform"/>
            <consortium name="The Broad Institute Genome Sequencing Center for Infectious Disease"/>
            <person name="Wu L."/>
            <person name="Ma J."/>
        </authorList>
    </citation>
    <scope>NUCLEOTIDE SEQUENCE [LARGE SCALE GENOMIC DNA]</scope>
    <source>
        <strain evidence="8">NBRC 113072</strain>
    </source>
</reference>
<dbReference type="Gene3D" id="1.50.10.100">
    <property type="entry name" value="Chondroitin AC/alginate lyase"/>
    <property type="match status" value="1"/>
</dbReference>
<dbReference type="SUPFAM" id="SSF48230">
    <property type="entry name" value="Chondroitin AC/alginate lyase"/>
    <property type="match status" value="1"/>
</dbReference>
<evidence type="ECO:0000259" key="6">
    <source>
        <dbReference type="Pfam" id="PF07940"/>
    </source>
</evidence>
<dbReference type="RefSeq" id="WP_284304657.1">
    <property type="nucleotide sequence ID" value="NZ_BSUO01000001.1"/>
</dbReference>
<comment type="subcellular location">
    <subcellularLocation>
        <location evidence="1">Periplasm</location>
    </subcellularLocation>
</comment>